<reference evidence="2 3" key="1">
    <citation type="submission" date="2019-04" db="EMBL/GenBank/DDBJ databases">
        <authorList>
            <person name="Hwang J.C."/>
        </authorList>
    </citation>
    <scope>NUCLEOTIDE SEQUENCE [LARGE SCALE GENOMIC DNA]</scope>
    <source>
        <strain evidence="2 3">IMCC35001</strain>
    </source>
</reference>
<evidence type="ECO:0000256" key="1">
    <source>
        <dbReference type="SAM" id="Coils"/>
    </source>
</evidence>
<dbReference type="Gene3D" id="1.20.1270.340">
    <property type="match status" value="1"/>
</dbReference>
<dbReference type="InterPro" id="IPR010890">
    <property type="entry name" value="PriC"/>
</dbReference>
<dbReference type="OrthoDB" id="7061116at2"/>
<dbReference type="AlphaFoldDB" id="A0A4U1BC45"/>
<dbReference type="Proteomes" id="UP000305674">
    <property type="component" value="Unassembled WGS sequence"/>
</dbReference>
<evidence type="ECO:0000313" key="2">
    <source>
        <dbReference type="EMBL" id="TKB48223.1"/>
    </source>
</evidence>
<dbReference type="Pfam" id="PF07445">
    <property type="entry name" value="PriC"/>
    <property type="match status" value="1"/>
</dbReference>
<feature type="coiled-coil region" evidence="1">
    <location>
        <begin position="96"/>
        <end position="123"/>
    </location>
</feature>
<name>A0A4U1BC45_9GAMM</name>
<evidence type="ECO:0000313" key="3">
    <source>
        <dbReference type="Proteomes" id="UP000305674"/>
    </source>
</evidence>
<sequence length="306" mass="34998">MDRLLHGALPDEHSALLRPGPQHELCQQCHLPGILHRSGPCPLRHWPGHGGLPDGRRLDRRPLRHPLRQPLHSAGVHLCGADYRRKAGGGGVAVSYRRRSDLLQLLRQRLEQLKSQVREHDHALPGNTSQALDHQQRFHSALFDHTGASLAQCLQRLEQDLAKLDRLSQASDSGDTFELVCQQFSDRYQAVTQALATTGLQAAGARFSSRRRSVPRQDSQYQWIARSVMQNSHSAYAELRKHQNWADRLQQKIHELEQKLDLHQGAEKIKLQNEILTTQKRLGRCRQAMTYIEERIARLEQNGQRY</sequence>
<feature type="coiled-coil region" evidence="1">
    <location>
        <begin position="239"/>
        <end position="266"/>
    </location>
</feature>
<accession>A0A4U1BC45</accession>
<proteinExistence type="predicted"/>
<dbReference type="InterPro" id="IPR038338">
    <property type="entry name" value="PriC_sf"/>
</dbReference>
<keyword evidence="1" id="KW-0175">Coiled coil</keyword>
<evidence type="ECO:0008006" key="4">
    <source>
        <dbReference type="Google" id="ProtNLM"/>
    </source>
</evidence>
<dbReference type="EMBL" id="SWCI01000008">
    <property type="protein sequence ID" value="TKB48223.1"/>
    <property type="molecule type" value="Genomic_DNA"/>
</dbReference>
<comment type="caution">
    <text evidence="2">The sequence shown here is derived from an EMBL/GenBank/DDBJ whole genome shotgun (WGS) entry which is preliminary data.</text>
</comment>
<keyword evidence="3" id="KW-1185">Reference proteome</keyword>
<gene>
    <name evidence="2" type="ORF">FCL40_12800</name>
</gene>
<organism evidence="2 3">
    <name type="scientific">Ferrimonas sediminicola</name>
    <dbReference type="NCBI Taxonomy" id="2569538"/>
    <lineage>
        <taxon>Bacteria</taxon>
        <taxon>Pseudomonadati</taxon>
        <taxon>Pseudomonadota</taxon>
        <taxon>Gammaproteobacteria</taxon>
        <taxon>Alteromonadales</taxon>
        <taxon>Ferrimonadaceae</taxon>
        <taxon>Ferrimonas</taxon>
    </lineage>
</organism>
<protein>
    <recommendedName>
        <fullName evidence="4">Restart primosome assembly protein PriC</fullName>
    </recommendedName>
</protein>